<evidence type="ECO:0000256" key="6">
    <source>
        <dbReference type="ARBA" id="ARBA00023136"/>
    </source>
</evidence>
<evidence type="ECO:0000256" key="3">
    <source>
        <dbReference type="ARBA" id="ARBA00022452"/>
    </source>
</evidence>
<evidence type="ECO:0000256" key="7">
    <source>
        <dbReference type="ARBA" id="ARBA00023139"/>
    </source>
</evidence>
<keyword evidence="5 9" id="KW-0732">Signal</keyword>
<evidence type="ECO:0000256" key="2">
    <source>
        <dbReference type="ARBA" id="ARBA00007613"/>
    </source>
</evidence>
<name>A0ABT7LMC2_9BURK</name>
<comment type="subcellular location">
    <subcellularLocation>
        <location evidence="9">Cell membrane</location>
        <topology evidence="9">Lipid-anchor</topology>
    </subcellularLocation>
    <subcellularLocation>
        <location evidence="1">Membrane</location>
    </subcellularLocation>
</comment>
<accession>A0ABT7LMC2</accession>
<dbReference type="EMBL" id="JASVDS010000004">
    <property type="protein sequence ID" value="MDL5033402.1"/>
    <property type="molecule type" value="Genomic_DNA"/>
</dbReference>
<evidence type="ECO:0000256" key="5">
    <source>
        <dbReference type="ARBA" id="ARBA00022729"/>
    </source>
</evidence>
<keyword evidence="6 9" id="KW-0472">Membrane</keyword>
<dbReference type="Gene3D" id="2.20.200.10">
    <property type="entry name" value="Outer membrane efflux proteins (OEP)"/>
    <property type="match status" value="1"/>
</dbReference>
<keyword evidence="4 9" id="KW-0812">Transmembrane</keyword>
<dbReference type="SUPFAM" id="SSF56954">
    <property type="entry name" value="Outer membrane efflux proteins (OEP)"/>
    <property type="match status" value="1"/>
</dbReference>
<feature type="signal peptide" evidence="9">
    <location>
        <begin position="1"/>
        <end position="29"/>
    </location>
</feature>
<dbReference type="NCBIfam" id="TIGR01845">
    <property type="entry name" value="outer_NodT"/>
    <property type="match status" value="1"/>
</dbReference>
<reference evidence="10 11" key="1">
    <citation type="submission" date="2023-06" db="EMBL/GenBank/DDBJ databases">
        <title>Pelomonas sp. APW6 16S ribosomal RNA gene genome sequencing and assembly.</title>
        <authorList>
            <person name="Woo H."/>
        </authorList>
    </citation>
    <scope>NUCLEOTIDE SEQUENCE [LARGE SCALE GENOMIC DNA]</scope>
    <source>
        <strain evidence="10 11">APW6</strain>
    </source>
</reference>
<feature type="chain" id="PRO_5044999667" evidence="9">
    <location>
        <begin position="30"/>
        <end position="482"/>
    </location>
</feature>
<evidence type="ECO:0000256" key="8">
    <source>
        <dbReference type="ARBA" id="ARBA00023288"/>
    </source>
</evidence>
<sequence length="482" mass="51727">MHRHPLPGALRLSAVPALLLALGLLSACAPIPTQPAAPERLQGEALGLAGTPGATPAAETAWWRAWGDERLDALMDKALRDAPSLALARARIAKAGAAVDNAAAADKPVIGIGLDVERQRFSEHGMYPPPLAGNVYNTATLQAGISYDWDFFGRHQAALQASLGQQRALQAESEAARLSLATAVLRAWLGLARSVSQEQLLQQQIELRQQALDLVKQRRAAGLDTDIDLRGAEAPLADLQRQSLVQQQLAQAYRVQLAALSVQPLESLAGWRPALPAAVATAQAPNLDLLASRPDVRAALARAEAAGYEITAARGRFYPDLTLNAFAGFSSIGLDKLLESGSHQLGFGPSLRLPLFDTGRLRAGFKAAVAEQESAVAAYNAAVVEGVRDAREQWEALQSLQAQQLPQEALLRSNEQQLRLAEERQAAGLGNRLPVIQARQALVQQQRQTLELRAQQLDTRVQLMRALGGEAPKREPRLNGPA</sequence>
<dbReference type="InterPro" id="IPR003423">
    <property type="entry name" value="OMP_efflux"/>
</dbReference>
<organism evidence="10 11">
    <name type="scientific">Roseateles subflavus</name>
    <dbReference type="NCBI Taxonomy" id="3053353"/>
    <lineage>
        <taxon>Bacteria</taxon>
        <taxon>Pseudomonadati</taxon>
        <taxon>Pseudomonadota</taxon>
        <taxon>Betaproteobacteria</taxon>
        <taxon>Burkholderiales</taxon>
        <taxon>Sphaerotilaceae</taxon>
        <taxon>Roseateles</taxon>
    </lineage>
</organism>
<evidence type="ECO:0000256" key="4">
    <source>
        <dbReference type="ARBA" id="ARBA00022692"/>
    </source>
</evidence>
<evidence type="ECO:0000313" key="11">
    <source>
        <dbReference type="Proteomes" id="UP001238603"/>
    </source>
</evidence>
<protein>
    <submittedName>
        <fullName evidence="10">Efflux transporter outer membrane subunit</fullName>
    </submittedName>
</protein>
<keyword evidence="7 9" id="KW-0564">Palmitate</keyword>
<keyword evidence="11" id="KW-1185">Reference proteome</keyword>
<dbReference type="PANTHER" id="PTHR30203:SF20">
    <property type="entry name" value="MULTIDRUG RESISTANCE OUTER MEMBRANE PROTEIN MDTP-RELATED"/>
    <property type="match status" value="1"/>
</dbReference>
<evidence type="ECO:0000313" key="10">
    <source>
        <dbReference type="EMBL" id="MDL5033402.1"/>
    </source>
</evidence>
<dbReference type="Gene3D" id="1.20.1600.10">
    <property type="entry name" value="Outer membrane efflux proteins (OEP)"/>
    <property type="match status" value="1"/>
</dbReference>
<evidence type="ECO:0000256" key="9">
    <source>
        <dbReference type="RuleBase" id="RU362097"/>
    </source>
</evidence>
<dbReference type="InterPro" id="IPR010131">
    <property type="entry name" value="MdtP/NodT-like"/>
</dbReference>
<comment type="caution">
    <text evidence="10">The sequence shown here is derived from an EMBL/GenBank/DDBJ whole genome shotgun (WGS) entry which is preliminary data.</text>
</comment>
<keyword evidence="3 9" id="KW-1134">Transmembrane beta strand</keyword>
<dbReference type="Pfam" id="PF02321">
    <property type="entry name" value="OEP"/>
    <property type="match status" value="2"/>
</dbReference>
<dbReference type="PROSITE" id="PS51257">
    <property type="entry name" value="PROKAR_LIPOPROTEIN"/>
    <property type="match status" value="1"/>
</dbReference>
<dbReference type="Proteomes" id="UP001238603">
    <property type="component" value="Unassembled WGS sequence"/>
</dbReference>
<evidence type="ECO:0000256" key="1">
    <source>
        <dbReference type="ARBA" id="ARBA00004370"/>
    </source>
</evidence>
<dbReference type="RefSeq" id="WP_285983484.1">
    <property type="nucleotide sequence ID" value="NZ_JASVDS010000004.1"/>
</dbReference>
<gene>
    <name evidence="10" type="ORF">QRD43_15920</name>
</gene>
<proteinExistence type="inferred from homology"/>
<dbReference type="PANTHER" id="PTHR30203">
    <property type="entry name" value="OUTER MEMBRANE CATION EFFLUX PROTEIN"/>
    <property type="match status" value="1"/>
</dbReference>
<keyword evidence="8 9" id="KW-0449">Lipoprotein</keyword>
<comment type="similarity">
    <text evidence="2 9">Belongs to the outer membrane factor (OMF) (TC 1.B.17) family.</text>
</comment>